<dbReference type="InterPro" id="IPR056124">
    <property type="entry name" value="DUF7707"/>
</dbReference>
<dbReference type="OrthoDB" id="2121879at2759"/>
<feature type="non-terminal residue" evidence="3">
    <location>
        <position position="1"/>
    </location>
</feature>
<accession>A0A6A5T221</accession>
<dbReference type="PANTHER" id="PTHR38118:SF2">
    <property type="entry name" value="CDP-ALCOHOL PHOSPHATIDYLTRANSFERASE PROTEIN"/>
    <property type="match status" value="1"/>
</dbReference>
<dbReference type="AlphaFoldDB" id="A0A6A5T221"/>
<organism evidence="3 4">
    <name type="scientific">Clathrospora elynae</name>
    <dbReference type="NCBI Taxonomy" id="706981"/>
    <lineage>
        <taxon>Eukaryota</taxon>
        <taxon>Fungi</taxon>
        <taxon>Dikarya</taxon>
        <taxon>Ascomycota</taxon>
        <taxon>Pezizomycotina</taxon>
        <taxon>Dothideomycetes</taxon>
        <taxon>Pleosporomycetidae</taxon>
        <taxon>Pleosporales</taxon>
        <taxon>Diademaceae</taxon>
        <taxon>Clathrospora</taxon>
    </lineage>
</organism>
<feature type="non-terminal residue" evidence="3">
    <location>
        <position position="139"/>
    </location>
</feature>
<keyword evidence="4" id="KW-1185">Reference proteome</keyword>
<keyword evidence="1" id="KW-0732">Signal</keyword>
<dbReference type="Proteomes" id="UP000800038">
    <property type="component" value="Unassembled WGS sequence"/>
</dbReference>
<feature type="signal peptide" evidence="1">
    <location>
        <begin position="1"/>
        <end position="21"/>
    </location>
</feature>
<evidence type="ECO:0000313" key="4">
    <source>
        <dbReference type="Proteomes" id="UP000800038"/>
    </source>
</evidence>
<gene>
    <name evidence="3" type="ORF">EJ02DRAFT_318206</name>
</gene>
<protein>
    <recommendedName>
        <fullName evidence="2">DUF7707 domain-containing protein</fullName>
    </recommendedName>
</protein>
<evidence type="ECO:0000256" key="1">
    <source>
        <dbReference type="SAM" id="SignalP"/>
    </source>
</evidence>
<evidence type="ECO:0000313" key="3">
    <source>
        <dbReference type="EMBL" id="KAF1946278.1"/>
    </source>
</evidence>
<dbReference type="PANTHER" id="PTHR38118">
    <property type="entry name" value="ANCHORED CELL WALL PROTEIN 11-RELATED"/>
    <property type="match status" value="1"/>
</dbReference>
<feature type="chain" id="PRO_5025560275" description="DUF7707 domain-containing protein" evidence="1">
    <location>
        <begin position="22"/>
        <end position="139"/>
    </location>
</feature>
<feature type="domain" description="DUF7707" evidence="2">
    <location>
        <begin position="34"/>
        <end position="138"/>
    </location>
</feature>
<proteinExistence type="predicted"/>
<reference evidence="3" key="1">
    <citation type="journal article" date="2020" name="Stud. Mycol.">
        <title>101 Dothideomycetes genomes: a test case for predicting lifestyles and emergence of pathogens.</title>
        <authorList>
            <person name="Haridas S."/>
            <person name="Albert R."/>
            <person name="Binder M."/>
            <person name="Bloem J."/>
            <person name="Labutti K."/>
            <person name="Salamov A."/>
            <person name="Andreopoulos B."/>
            <person name="Baker S."/>
            <person name="Barry K."/>
            <person name="Bills G."/>
            <person name="Bluhm B."/>
            <person name="Cannon C."/>
            <person name="Castanera R."/>
            <person name="Culley D."/>
            <person name="Daum C."/>
            <person name="Ezra D."/>
            <person name="Gonzalez J."/>
            <person name="Henrissat B."/>
            <person name="Kuo A."/>
            <person name="Liang C."/>
            <person name="Lipzen A."/>
            <person name="Lutzoni F."/>
            <person name="Magnuson J."/>
            <person name="Mondo S."/>
            <person name="Nolan M."/>
            <person name="Ohm R."/>
            <person name="Pangilinan J."/>
            <person name="Park H.-J."/>
            <person name="Ramirez L."/>
            <person name="Alfaro M."/>
            <person name="Sun H."/>
            <person name="Tritt A."/>
            <person name="Yoshinaga Y."/>
            <person name="Zwiers L.-H."/>
            <person name="Turgeon B."/>
            <person name="Goodwin S."/>
            <person name="Spatafora J."/>
            <person name="Crous P."/>
            <person name="Grigoriev I."/>
        </authorList>
    </citation>
    <scope>NUCLEOTIDE SEQUENCE</scope>
    <source>
        <strain evidence="3">CBS 161.51</strain>
    </source>
</reference>
<evidence type="ECO:0000259" key="2">
    <source>
        <dbReference type="Pfam" id="PF24808"/>
    </source>
</evidence>
<dbReference type="EMBL" id="ML976004">
    <property type="protein sequence ID" value="KAF1946278.1"/>
    <property type="molecule type" value="Genomic_DNA"/>
</dbReference>
<name>A0A6A5T221_9PLEO</name>
<sequence length="139" mass="14920">VMYLSILVITALLALIASVGSQNTSYDTPIPCCSVPVNSVPADQRASWCVAQENSCFELCGDQGSLSSKVNVCDDTTLDFTCKCTNDTDITSKMSEYQQNFPGLICISWFDACINASSSDAGAQFQCVQARDNECGNKT</sequence>
<dbReference type="Pfam" id="PF24808">
    <property type="entry name" value="DUF7707"/>
    <property type="match status" value="1"/>
</dbReference>